<dbReference type="Pfam" id="PF00622">
    <property type="entry name" value="SPRY"/>
    <property type="match status" value="1"/>
</dbReference>
<comment type="similarity">
    <text evidence="2">Belongs to the SPSB family.</text>
</comment>
<evidence type="ECO:0000313" key="6">
    <source>
        <dbReference type="Proteomes" id="UP000046393"/>
    </source>
</evidence>
<sequence>MWRPCRLDIVLCMPPPDPSVMEAHAWNPNDRSLNIFVKDDDHLTFHRHPVAQSTDCIRGKIGYSDGFHVWEITWPMRQRGTHAVVGVATKAARLHVAGYSSLIGSDDESYGWDLNRNKCYHDSRNTAGWTYPNISLKAEDDYMVPDRFLCILDMDAGCMAFASEDQYYGVAFTGLKGKKLYPIVSAVWGHCEVTIKYLGGLEYVRRIMPLSLFFSAEPLPLMDICRRAIRTQIGKSRMHRIAELRLPEGLKRYLMNM</sequence>
<dbReference type="InterPro" id="IPR003877">
    <property type="entry name" value="SPRY_dom"/>
</dbReference>
<evidence type="ECO:0000259" key="5">
    <source>
        <dbReference type="PROSITE" id="PS50225"/>
    </source>
</evidence>
<dbReference type="PROSITE" id="PS50225">
    <property type="entry name" value="SOCS"/>
    <property type="match status" value="1"/>
</dbReference>
<name>A0A0N5ATF1_9BILA</name>
<dbReference type="GO" id="GO:0035556">
    <property type="term" value="P:intracellular signal transduction"/>
    <property type="evidence" value="ECO:0007669"/>
    <property type="project" value="InterPro"/>
</dbReference>
<evidence type="ECO:0000256" key="2">
    <source>
        <dbReference type="ARBA" id="ARBA00010910"/>
    </source>
</evidence>
<dbReference type="Pfam" id="PF07525">
    <property type="entry name" value="SOCS_box"/>
    <property type="match status" value="1"/>
</dbReference>
<proteinExistence type="inferred from homology"/>
<dbReference type="SMART" id="SM00449">
    <property type="entry name" value="SPRY"/>
    <property type="match status" value="1"/>
</dbReference>
<dbReference type="InterPro" id="IPR001496">
    <property type="entry name" value="SOCS_box"/>
</dbReference>
<dbReference type="InterPro" id="IPR043136">
    <property type="entry name" value="B30.2/SPRY_sf"/>
</dbReference>
<keyword evidence="6" id="KW-1185">Reference proteome</keyword>
<dbReference type="GO" id="GO:0005737">
    <property type="term" value="C:cytoplasm"/>
    <property type="evidence" value="ECO:0007669"/>
    <property type="project" value="UniProtKB-SubCell"/>
</dbReference>
<dbReference type="Gene3D" id="1.10.750.20">
    <property type="entry name" value="SOCS box"/>
    <property type="match status" value="1"/>
</dbReference>
<reference evidence="7" key="1">
    <citation type="submission" date="2017-02" db="UniProtKB">
        <authorList>
            <consortium name="WormBaseParasite"/>
        </authorList>
    </citation>
    <scope>IDENTIFICATION</scope>
</reference>
<feature type="domain" description="B30.2/SPRY" evidence="4">
    <location>
        <begin position="3"/>
        <end position="202"/>
    </location>
</feature>
<dbReference type="Proteomes" id="UP000046393">
    <property type="component" value="Unplaced"/>
</dbReference>
<dbReference type="PANTHER" id="PTHR12245">
    <property type="entry name" value="SPRY DOMAIN CONTAINING SOCS BOX PROTEIN"/>
    <property type="match status" value="1"/>
</dbReference>
<dbReference type="InterPro" id="IPR001870">
    <property type="entry name" value="B30.2/SPRY"/>
</dbReference>
<dbReference type="PROSITE" id="PS50188">
    <property type="entry name" value="B302_SPRY"/>
    <property type="match status" value="1"/>
</dbReference>
<protein>
    <submittedName>
        <fullName evidence="7">SPRY domain-containing SOCS box protein 4</fullName>
    </submittedName>
</protein>
<organism evidence="6 7">
    <name type="scientific">Syphacia muris</name>
    <dbReference type="NCBI Taxonomy" id="451379"/>
    <lineage>
        <taxon>Eukaryota</taxon>
        <taxon>Metazoa</taxon>
        <taxon>Ecdysozoa</taxon>
        <taxon>Nematoda</taxon>
        <taxon>Chromadorea</taxon>
        <taxon>Rhabditida</taxon>
        <taxon>Spirurina</taxon>
        <taxon>Oxyuridomorpha</taxon>
        <taxon>Oxyuroidea</taxon>
        <taxon>Oxyuridae</taxon>
        <taxon>Syphacia</taxon>
    </lineage>
</organism>
<keyword evidence="3" id="KW-0963">Cytoplasm</keyword>
<dbReference type="InterPro" id="IPR013320">
    <property type="entry name" value="ConA-like_dom_sf"/>
</dbReference>
<dbReference type="PANTHER" id="PTHR12245:SF11">
    <property type="entry name" value="PROTEIN GUSTAVUS"/>
    <property type="match status" value="1"/>
</dbReference>
<dbReference type="SUPFAM" id="SSF49899">
    <property type="entry name" value="Concanavalin A-like lectins/glucanases"/>
    <property type="match status" value="1"/>
</dbReference>
<comment type="subcellular location">
    <subcellularLocation>
        <location evidence="1">Cytoplasm</location>
    </subcellularLocation>
</comment>
<dbReference type="GO" id="GO:0043161">
    <property type="term" value="P:proteasome-mediated ubiquitin-dependent protein catabolic process"/>
    <property type="evidence" value="ECO:0007669"/>
    <property type="project" value="TreeGrafter"/>
</dbReference>
<dbReference type="FunFam" id="2.60.120.920:FF:000007">
    <property type="entry name" value="SPRY domain-containing SOCS box protein 1"/>
    <property type="match status" value="1"/>
</dbReference>
<evidence type="ECO:0000256" key="1">
    <source>
        <dbReference type="ARBA" id="ARBA00004496"/>
    </source>
</evidence>
<feature type="domain" description="SOCS box" evidence="5">
    <location>
        <begin position="209"/>
        <end position="257"/>
    </location>
</feature>
<dbReference type="SUPFAM" id="SSF158235">
    <property type="entry name" value="SOCS box-like"/>
    <property type="match status" value="1"/>
</dbReference>
<dbReference type="STRING" id="451379.A0A0N5ATF1"/>
<dbReference type="CDD" id="cd12906">
    <property type="entry name" value="SPRY_SOCS1-2-4"/>
    <property type="match status" value="1"/>
</dbReference>
<dbReference type="WBParaSite" id="SMUV_0000810601-mRNA-1">
    <property type="protein sequence ID" value="SMUV_0000810601-mRNA-1"/>
    <property type="gene ID" value="SMUV_0000810601"/>
</dbReference>
<dbReference type="Gene3D" id="2.60.120.920">
    <property type="match status" value="1"/>
</dbReference>
<dbReference type="AlphaFoldDB" id="A0A0N5ATF1"/>
<dbReference type="InterPro" id="IPR036036">
    <property type="entry name" value="SOCS_box-like_dom_sf"/>
</dbReference>
<dbReference type="FunFam" id="1.10.750.20:FF:000001">
    <property type="entry name" value="Ankyrin repeat and SOCS box containing 1"/>
    <property type="match status" value="1"/>
</dbReference>
<dbReference type="GO" id="GO:0019005">
    <property type="term" value="C:SCF ubiquitin ligase complex"/>
    <property type="evidence" value="ECO:0007669"/>
    <property type="project" value="TreeGrafter"/>
</dbReference>
<dbReference type="InterPro" id="IPR050672">
    <property type="entry name" value="FBXO45-Fsn/SPSB_families"/>
</dbReference>
<evidence type="ECO:0000313" key="7">
    <source>
        <dbReference type="WBParaSite" id="SMUV_0000810601-mRNA-1"/>
    </source>
</evidence>
<dbReference type="SMART" id="SM00969">
    <property type="entry name" value="SOCS_box"/>
    <property type="match status" value="1"/>
</dbReference>
<evidence type="ECO:0000259" key="4">
    <source>
        <dbReference type="PROSITE" id="PS50188"/>
    </source>
</evidence>
<evidence type="ECO:0000256" key="3">
    <source>
        <dbReference type="ARBA" id="ARBA00022490"/>
    </source>
</evidence>
<accession>A0A0N5ATF1</accession>